<reference evidence="3 4" key="2">
    <citation type="submission" date="2024-07" db="EMBL/GenBank/DDBJ databases">
        <authorList>
            <person name="Akdeniz Z."/>
        </authorList>
    </citation>
    <scope>NUCLEOTIDE SEQUENCE [LARGE SCALE GENOMIC DNA]</scope>
</reference>
<evidence type="ECO:0000313" key="3">
    <source>
        <dbReference type="EMBL" id="CAL6070044.1"/>
    </source>
</evidence>
<gene>
    <name evidence="2" type="ORF">HINF_LOCUS21732</name>
    <name evidence="3" type="ORF">HINF_LOCUS54268</name>
</gene>
<dbReference type="InterPro" id="IPR004843">
    <property type="entry name" value="Calcineurin-like_PHP"/>
</dbReference>
<accession>A0AA86P8F5</accession>
<sequence length="333" mass="38523">MIINGNQTQIHWYTKQKQISAVILEDKTYQDDAKTNFHNILVKEQKFQFKVNAISDLSFNYFLPETIQKFVVLSDVHNNGSYLEQMDSNYDFSLLCGDYSYGGKAHEFAKAFRGMHMKPVIMAVGNHDALGDVNELVRRETNFYQKIGQNGLFFLYVLNQNILHHCHLNKARVDNAIKFLSDNMQLSENDENVFIVSHQAIYSTGEFGSIEYFTKKMEDFIDSHPTSKIRAIFSGHDHVFSSFKKNNVFYFVNGSGGGPLDSVFEWGDRAWNSEEMSGPLPVLNANDMGYDYHLKSYQKYTRTEVSFEAQRIIYTIRDLCNNQMLDSFEQILE</sequence>
<dbReference type="InterPro" id="IPR029052">
    <property type="entry name" value="Metallo-depent_PP-like"/>
</dbReference>
<evidence type="ECO:0000259" key="1">
    <source>
        <dbReference type="Pfam" id="PF00149"/>
    </source>
</evidence>
<dbReference type="Gene3D" id="3.60.21.10">
    <property type="match status" value="1"/>
</dbReference>
<evidence type="ECO:0000313" key="2">
    <source>
        <dbReference type="EMBL" id="CAI9934087.1"/>
    </source>
</evidence>
<keyword evidence="4" id="KW-1185">Reference proteome</keyword>
<proteinExistence type="predicted"/>
<name>A0AA86P8F5_9EUKA</name>
<dbReference type="SUPFAM" id="SSF56300">
    <property type="entry name" value="Metallo-dependent phosphatases"/>
    <property type="match status" value="1"/>
</dbReference>
<reference evidence="2" key="1">
    <citation type="submission" date="2023-06" db="EMBL/GenBank/DDBJ databases">
        <authorList>
            <person name="Kurt Z."/>
        </authorList>
    </citation>
    <scope>NUCLEOTIDE SEQUENCE</scope>
</reference>
<dbReference type="GO" id="GO:0016787">
    <property type="term" value="F:hydrolase activity"/>
    <property type="evidence" value="ECO:0007669"/>
    <property type="project" value="InterPro"/>
</dbReference>
<evidence type="ECO:0000313" key="4">
    <source>
        <dbReference type="Proteomes" id="UP001642409"/>
    </source>
</evidence>
<feature type="domain" description="Calcineurin-like phosphoesterase" evidence="1">
    <location>
        <begin position="69"/>
        <end position="239"/>
    </location>
</feature>
<protein>
    <submittedName>
        <fullName evidence="2">Alkaline phosphatase</fullName>
    </submittedName>
    <submittedName>
        <fullName evidence="3">Alkaline_phosphatase</fullName>
    </submittedName>
</protein>
<dbReference type="Proteomes" id="UP001642409">
    <property type="component" value="Unassembled WGS sequence"/>
</dbReference>
<dbReference type="EMBL" id="CAXDID020000281">
    <property type="protein sequence ID" value="CAL6070044.1"/>
    <property type="molecule type" value="Genomic_DNA"/>
</dbReference>
<dbReference type="Pfam" id="PF00149">
    <property type="entry name" value="Metallophos"/>
    <property type="match status" value="1"/>
</dbReference>
<dbReference type="EMBL" id="CATOUU010000557">
    <property type="protein sequence ID" value="CAI9934087.1"/>
    <property type="molecule type" value="Genomic_DNA"/>
</dbReference>
<comment type="caution">
    <text evidence="2">The sequence shown here is derived from an EMBL/GenBank/DDBJ whole genome shotgun (WGS) entry which is preliminary data.</text>
</comment>
<dbReference type="AlphaFoldDB" id="A0AA86P8F5"/>
<organism evidence="2">
    <name type="scientific">Hexamita inflata</name>
    <dbReference type="NCBI Taxonomy" id="28002"/>
    <lineage>
        <taxon>Eukaryota</taxon>
        <taxon>Metamonada</taxon>
        <taxon>Diplomonadida</taxon>
        <taxon>Hexamitidae</taxon>
        <taxon>Hexamitinae</taxon>
        <taxon>Hexamita</taxon>
    </lineage>
</organism>